<dbReference type="GO" id="GO:0098796">
    <property type="term" value="C:membrane protein complex"/>
    <property type="evidence" value="ECO:0007669"/>
    <property type="project" value="UniProtKB-ARBA"/>
</dbReference>
<dbReference type="GO" id="GO:0016887">
    <property type="term" value="F:ATP hydrolysis activity"/>
    <property type="evidence" value="ECO:0007669"/>
    <property type="project" value="InterPro"/>
</dbReference>
<keyword evidence="8" id="KW-1185">Reference proteome</keyword>
<gene>
    <name evidence="7" type="ORF">EQU50_04510</name>
</gene>
<evidence type="ECO:0000256" key="2">
    <source>
        <dbReference type="ARBA" id="ARBA00022519"/>
    </source>
</evidence>
<dbReference type="PROSITE" id="PS50893">
    <property type="entry name" value="ABC_TRANSPORTER_2"/>
    <property type="match status" value="1"/>
</dbReference>
<keyword evidence="2" id="KW-0472">Membrane</keyword>
<protein>
    <submittedName>
        <fullName evidence="7">ABC transporter ATP-binding protein</fullName>
    </submittedName>
</protein>
<dbReference type="InterPro" id="IPR027417">
    <property type="entry name" value="P-loop_NTPase"/>
</dbReference>
<dbReference type="InterPro" id="IPR015854">
    <property type="entry name" value="ABC_transpr_LolD-like"/>
</dbReference>
<dbReference type="PROSITE" id="PS00211">
    <property type="entry name" value="ABC_TRANSPORTER_1"/>
    <property type="match status" value="1"/>
</dbReference>
<dbReference type="GO" id="GO:0005524">
    <property type="term" value="F:ATP binding"/>
    <property type="evidence" value="ECO:0007669"/>
    <property type="project" value="UniProtKB-KW"/>
</dbReference>
<dbReference type="InterPro" id="IPR017871">
    <property type="entry name" value="ABC_transporter-like_CS"/>
</dbReference>
<dbReference type="Proteomes" id="UP000293550">
    <property type="component" value="Unassembled WGS sequence"/>
</dbReference>
<evidence type="ECO:0000256" key="4">
    <source>
        <dbReference type="ARBA" id="ARBA00022840"/>
    </source>
</evidence>
<keyword evidence="3" id="KW-0547">Nucleotide-binding</keyword>
<evidence type="ECO:0000313" key="8">
    <source>
        <dbReference type="Proteomes" id="UP000293550"/>
    </source>
</evidence>
<comment type="similarity">
    <text evidence="5">Belongs to the ABC transporter superfamily. Macrolide exporter (TC 3.A.1.122) family.</text>
</comment>
<dbReference type="RefSeq" id="WP_130153956.1">
    <property type="nucleotide sequence ID" value="NZ_SCFB01000005.1"/>
</dbReference>
<evidence type="ECO:0000256" key="5">
    <source>
        <dbReference type="ARBA" id="ARBA00038388"/>
    </source>
</evidence>
<evidence type="ECO:0000259" key="6">
    <source>
        <dbReference type="PROSITE" id="PS50893"/>
    </source>
</evidence>
<name>A0A4Q7DJI8_9PROT</name>
<evidence type="ECO:0000256" key="3">
    <source>
        <dbReference type="ARBA" id="ARBA00022741"/>
    </source>
</evidence>
<dbReference type="PANTHER" id="PTHR24220">
    <property type="entry name" value="IMPORT ATP-BINDING PROTEIN"/>
    <property type="match status" value="1"/>
</dbReference>
<sequence>MTSAITCSNITKSFKTKEVETLALRGIELDVIKGEFLMLVGPSGCGKTTLISIMAGILHQDAGNCTVQGQCYNQMTHNELLDFRAKNVGFIFQSFNLIPTLSVVENVAIPLIINRIERHDAIKQAAQMVEKVGLGDRLDSAPNQLSGGQQQRIAIARALVHNPSILICDEPTSSLDHSTGVKILELMRSINKDMKTTCVVVTHDARIYQYADRIAHMDDGMITDITHNGA</sequence>
<dbReference type="InterPro" id="IPR003439">
    <property type="entry name" value="ABC_transporter-like_ATP-bd"/>
</dbReference>
<evidence type="ECO:0000313" key="7">
    <source>
        <dbReference type="EMBL" id="RZI46204.1"/>
    </source>
</evidence>
<dbReference type="Gene3D" id="3.40.50.300">
    <property type="entry name" value="P-loop containing nucleotide triphosphate hydrolases"/>
    <property type="match status" value="1"/>
</dbReference>
<dbReference type="AlphaFoldDB" id="A0A4Q7DJI8"/>
<dbReference type="CDD" id="cd03255">
    <property type="entry name" value="ABC_MJ0796_LolCDE_FtsE"/>
    <property type="match status" value="1"/>
</dbReference>
<dbReference type="SUPFAM" id="SSF52540">
    <property type="entry name" value="P-loop containing nucleoside triphosphate hydrolases"/>
    <property type="match status" value="1"/>
</dbReference>
<accession>A0A4Q7DJI8</accession>
<dbReference type="InterPro" id="IPR003593">
    <property type="entry name" value="AAA+_ATPase"/>
</dbReference>
<dbReference type="FunFam" id="3.40.50.300:FF:000032">
    <property type="entry name" value="Export ABC transporter ATP-binding protein"/>
    <property type="match status" value="1"/>
</dbReference>
<reference evidence="7 8" key="1">
    <citation type="submission" date="2018-10" db="EMBL/GenBank/DDBJ databases">
        <title>An updated phylogeny of the Alphaproteobacteria reveals that the parasitic Rickettsiales and Holosporales have independent origins.</title>
        <authorList>
            <person name="Munoz-Gomez S.A."/>
            <person name="Hess S."/>
            <person name="Burger G."/>
            <person name="Lang B.F."/>
            <person name="Susko E."/>
            <person name="Slamovits C.H."/>
            <person name="Roger A.J."/>
        </authorList>
    </citation>
    <scope>NUCLEOTIDE SEQUENCE [LARGE SCALE GENOMIC DNA]</scope>
    <source>
        <strain evidence="7">HOLO01</strain>
    </source>
</reference>
<organism evidence="7 8">
    <name type="scientific">Candidatus Finniella inopinata</name>
    <dbReference type="NCBI Taxonomy" id="1696036"/>
    <lineage>
        <taxon>Bacteria</taxon>
        <taxon>Pseudomonadati</taxon>
        <taxon>Pseudomonadota</taxon>
        <taxon>Alphaproteobacteria</taxon>
        <taxon>Holosporales</taxon>
        <taxon>Candidatus Paracaedibacteraceae</taxon>
        <taxon>Candidatus Finniella</taxon>
    </lineage>
</organism>
<keyword evidence="1" id="KW-0813">Transport</keyword>
<dbReference type="SMART" id="SM00382">
    <property type="entry name" value="AAA"/>
    <property type="match status" value="1"/>
</dbReference>
<proteinExistence type="inferred from homology"/>
<comment type="caution">
    <text evidence="7">The sequence shown here is derived from an EMBL/GenBank/DDBJ whole genome shotgun (WGS) entry which is preliminary data.</text>
</comment>
<dbReference type="InterPro" id="IPR017911">
    <property type="entry name" value="MacB-like_ATP-bd"/>
</dbReference>
<feature type="domain" description="ABC transporter" evidence="6">
    <location>
        <begin position="5"/>
        <end position="230"/>
    </location>
</feature>
<dbReference type="Pfam" id="PF00005">
    <property type="entry name" value="ABC_tran"/>
    <property type="match status" value="1"/>
</dbReference>
<dbReference type="GO" id="GO:0022857">
    <property type="term" value="F:transmembrane transporter activity"/>
    <property type="evidence" value="ECO:0007669"/>
    <property type="project" value="UniProtKB-ARBA"/>
</dbReference>
<dbReference type="OrthoDB" id="9802264at2"/>
<keyword evidence="4 7" id="KW-0067">ATP-binding</keyword>
<dbReference type="GO" id="GO:0005886">
    <property type="term" value="C:plasma membrane"/>
    <property type="evidence" value="ECO:0007669"/>
    <property type="project" value="TreeGrafter"/>
</dbReference>
<keyword evidence="2" id="KW-1003">Cell membrane</keyword>
<dbReference type="EMBL" id="SCFB01000005">
    <property type="protein sequence ID" value="RZI46204.1"/>
    <property type="molecule type" value="Genomic_DNA"/>
</dbReference>
<evidence type="ECO:0000256" key="1">
    <source>
        <dbReference type="ARBA" id="ARBA00022448"/>
    </source>
</evidence>
<keyword evidence="2" id="KW-0997">Cell inner membrane</keyword>